<accession>A0A4Y9YV76</accession>
<protein>
    <recommendedName>
        <fullName evidence="2">HAT C-terminal dimerisation domain-containing protein</fullName>
    </recommendedName>
</protein>
<evidence type="ECO:0000313" key="4">
    <source>
        <dbReference type="Proteomes" id="UP000298390"/>
    </source>
</evidence>
<gene>
    <name evidence="3" type="ORF">EVJ58_g1962</name>
</gene>
<dbReference type="PANTHER" id="PTHR47611:SF1">
    <property type="entry name" value="CCHC-TYPE DOMAIN-CONTAINING PROTEIN"/>
    <property type="match status" value="1"/>
</dbReference>
<name>A0A4Y9YV76_9APHY</name>
<feature type="domain" description="HAT C-terminal dimerisation" evidence="2">
    <location>
        <begin position="58"/>
        <end position="138"/>
    </location>
</feature>
<evidence type="ECO:0000313" key="3">
    <source>
        <dbReference type="EMBL" id="TFY65471.1"/>
    </source>
</evidence>
<sequence>MPTSSASSGPDSPAQPSGPETRPATPNSPGEPTNNENATSESGTDRACDIDYKAVELELERYLKDNNIGTIDEGADLYRYWGERKTEYPYMYRVALDVLPAQASAVSCERMFSSSKETDTLRRNRLSPEVMEALQILKYFYKQERLNFASQLLAREDDYTIEGPITEAAMDELLRTGQYEVLEDLIRNSKEQAVEMA</sequence>
<feature type="region of interest" description="Disordered" evidence="1">
    <location>
        <begin position="1"/>
        <end position="47"/>
    </location>
</feature>
<dbReference type="InterPro" id="IPR008906">
    <property type="entry name" value="HATC_C_dom"/>
</dbReference>
<dbReference type="Pfam" id="PF05699">
    <property type="entry name" value="Dimer_Tnp_hAT"/>
    <property type="match status" value="1"/>
</dbReference>
<dbReference type="GO" id="GO:0046983">
    <property type="term" value="F:protein dimerization activity"/>
    <property type="evidence" value="ECO:0007669"/>
    <property type="project" value="InterPro"/>
</dbReference>
<dbReference type="SUPFAM" id="SSF53098">
    <property type="entry name" value="Ribonuclease H-like"/>
    <property type="match status" value="1"/>
</dbReference>
<feature type="compositionally biased region" description="Polar residues" evidence="1">
    <location>
        <begin position="1"/>
        <end position="10"/>
    </location>
</feature>
<evidence type="ECO:0000256" key="1">
    <source>
        <dbReference type="SAM" id="MobiDB-lite"/>
    </source>
</evidence>
<feature type="compositionally biased region" description="Polar residues" evidence="1">
    <location>
        <begin position="24"/>
        <end position="42"/>
    </location>
</feature>
<dbReference type="EMBL" id="SEKV01000068">
    <property type="protein sequence ID" value="TFY65471.1"/>
    <property type="molecule type" value="Genomic_DNA"/>
</dbReference>
<dbReference type="AlphaFoldDB" id="A0A4Y9YV76"/>
<reference evidence="3 4" key="1">
    <citation type="submission" date="2019-01" db="EMBL/GenBank/DDBJ databases">
        <title>Genome sequencing of the rare red list fungi Fomitopsis rosea.</title>
        <authorList>
            <person name="Buettner E."/>
            <person name="Kellner H."/>
        </authorList>
    </citation>
    <scope>NUCLEOTIDE SEQUENCE [LARGE SCALE GENOMIC DNA]</scope>
    <source>
        <strain evidence="3 4">DSM 105464</strain>
    </source>
</reference>
<proteinExistence type="predicted"/>
<organism evidence="3 4">
    <name type="scientific">Rhodofomes roseus</name>
    <dbReference type="NCBI Taxonomy" id="34475"/>
    <lineage>
        <taxon>Eukaryota</taxon>
        <taxon>Fungi</taxon>
        <taxon>Dikarya</taxon>
        <taxon>Basidiomycota</taxon>
        <taxon>Agaricomycotina</taxon>
        <taxon>Agaricomycetes</taxon>
        <taxon>Polyporales</taxon>
        <taxon>Rhodofomes</taxon>
    </lineage>
</organism>
<evidence type="ECO:0000259" key="2">
    <source>
        <dbReference type="Pfam" id="PF05699"/>
    </source>
</evidence>
<dbReference type="Proteomes" id="UP000298390">
    <property type="component" value="Unassembled WGS sequence"/>
</dbReference>
<dbReference type="PANTHER" id="PTHR47611">
    <property type="entry name" value="HAT DIMERISATION DOMAIN, C-TERMINAL"/>
    <property type="match status" value="1"/>
</dbReference>
<dbReference type="InterPro" id="IPR012337">
    <property type="entry name" value="RNaseH-like_sf"/>
</dbReference>
<comment type="caution">
    <text evidence="3">The sequence shown here is derived from an EMBL/GenBank/DDBJ whole genome shotgun (WGS) entry which is preliminary data.</text>
</comment>